<dbReference type="GO" id="GO:0009279">
    <property type="term" value="C:cell outer membrane"/>
    <property type="evidence" value="ECO:0007669"/>
    <property type="project" value="UniProtKB-SubCell"/>
</dbReference>
<evidence type="ECO:0000313" key="4">
    <source>
        <dbReference type="EMBL" id="SBW07568.1"/>
    </source>
</evidence>
<accession>A0A212K7I1</accession>
<name>A0A212K7I1_9BACT</name>
<evidence type="ECO:0000256" key="2">
    <source>
        <dbReference type="ARBA" id="ARBA00023136"/>
    </source>
</evidence>
<dbReference type="EMBL" id="FLUL01000001">
    <property type="protein sequence ID" value="SBW07568.1"/>
    <property type="molecule type" value="Genomic_DNA"/>
</dbReference>
<dbReference type="InterPro" id="IPR036942">
    <property type="entry name" value="Beta-barrel_TonB_sf"/>
</dbReference>
<organism evidence="4">
    <name type="scientific">uncultured Dysgonomonas sp</name>
    <dbReference type="NCBI Taxonomy" id="206096"/>
    <lineage>
        <taxon>Bacteria</taxon>
        <taxon>Pseudomonadati</taxon>
        <taxon>Bacteroidota</taxon>
        <taxon>Bacteroidia</taxon>
        <taxon>Bacteroidales</taxon>
        <taxon>Dysgonomonadaceae</taxon>
        <taxon>Dysgonomonas</taxon>
        <taxon>environmental samples</taxon>
    </lineage>
</organism>
<comment type="subcellular location">
    <subcellularLocation>
        <location evidence="1">Cell outer membrane</location>
    </subcellularLocation>
</comment>
<proteinExistence type="predicted"/>
<sequence>MNKSELKRMKTTYKSLLVIGLGIISLAVSAQKDSTITRQVMLERDYVPTMQEASKVNTQPDIYAPTIKPKEIKFESNTPQIRLDNNKLGASASGDIKTDVAFDKKRGYAVLGLGTGGNIDGALGYRLVNGDNDRLDFFGTYSATGSTVDYINGSDYARKDVKAKYMHAGGNLKYQHTFDPSVLSVGASFYNTSYNYYGNSFIPITSSAVYPFDVDSKQGANVFKIGAGLKSREENEGPIKYDGNVSYNYFTNKYGRQKADDGVKGGIINADLNLYTEFGADQQVGIKGMILNQSFSNKTDYLPNAHHGYTNITGTPYIKFQGANWNADLGANLSALFDVKTAFAISPNVKASVSFYEVNTLYAEVGGGVNNNTFLDILQENRYADPSTRIEYSKTYYDAKIGFRSGVVSGLEFDLFAGYKHVRRDHLYVYNYYKEEGWGNVGSPVYANISTGHIGGLLKTNLIPYTDLSARMTAYFYNVKYHEPYVQVIDAETLPDTKPWGRPTFTAEFNADVNPINNLTLSVNYLYAGGRKALASNASTTAWTIANMKDINELNFRAEYKINDYIAVNGRLNNVLFQKYELQYGYPLQGFNFMAGVSLKF</sequence>
<reference evidence="4" key="1">
    <citation type="submission" date="2016-04" db="EMBL/GenBank/DDBJ databases">
        <authorList>
            <person name="Evans L.H."/>
            <person name="Alamgir A."/>
            <person name="Owens N."/>
            <person name="Weber N.D."/>
            <person name="Virtaneva K."/>
            <person name="Barbian K."/>
            <person name="Babar A."/>
            <person name="Rosenke K."/>
        </authorList>
    </citation>
    <scope>NUCLEOTIDE SEQUENCE</scope>
    <source>
        <strain evidence="4">86-2</strain>
    </source>
</reference>
<dbReference type="SUPFAM" id="SSF56935">
    <property type="entry name" value="Porins"/>
    <property type="match status" value="1"/>
</dbReference>
<dbReference type="AlphaFoldDB" id="A0A212K7I1"/>
<gene>
    <name evidence="4" type="ORF">KL86DYS2_13187</name>
</gene>
<evidence type="ECO:0008006" key="5">
    <source>
        <dbReference type="Google" id="ProtNLM"/>
    </source>
</evidence>
<evidence type="ECO:0000256" key="3">
    <source>
        <dbReference type="ARBA" id="ARBA00023237"/>
    </source>
</evidence>
<keyword evidence="2" id="KW-0472">Membrane</keyword>
<protein>
    <recommendedName>
        <fullName evidence="5">TonB-dependent receptor-like beta-barrel domain-containing protein</fullName>
    </recommendedName>
</protein>
<evidence type="ECO:0000256" key="1">
    <source>
        <dbReference type="ARBA" id="ARBA00004442"/>
    </source>
</evidence>
<dbReference type="Gene3D" id="2.40.170.20">
    <property type="entry name" value="TonB-dependent receptor, beta-barrel domain"/>
    <property type="match status" value="1"/>
</dbReference>
<keyword evidence="3" id="KW-0998">Cell outer membrane</keyword>